<dbReference type="InterPro" id="IPR020946">
    <property type="entry name" value="Flavin_mOase-like"/>
</dbReference>
<comment type="caution">
    <text evidence="8">The sequence shown here is derived from an EMBL/GenBank/DDBJ whole genome shotgun (WGS) entry which is preliminary data.</text>
</comment>
<dbReference type="InterPro" id="IPR036188">
    <property type="entry name" value="FAD/NAD-bd_sf"/>
</dbReference>
<accession>A0ABS2KPS7</accession>
<dbReference type="PANTHER" id="PTHR43098">
    <property type="entry name" value="L-ORNITHINE N(5)-MONOOXYGENASE-RELATED"/>
    <property type="match status" value="1"/>
</dbReference>
<evidence type="ECO:0000256" key="6">
    <source>
        <dbReference type="ARBA" id="ARBA00023002"/>
    </source>
</evidence>
<evidence type="ECO:0000256" key="3">
    <source>
        <dbReference type="ARBA" id="ARBA00022630"/>
    </source>
</evidence>
<gene>
    <name evidence="8" type="ORF">JOE42_000029</name>
</gene>
<sequence>MNHEPTLDIAIVGAGFAGLYMLHKAREQGLNAKVFERGDGVGGTWYWNRYPGARCDVESFYYSYSFSPELDQEWNWTERYPTQPEILAYLNHVADRFDLRDDICLGSEIVSARYDDNSTSWNLTSARGDEFTSTFFVMASGNLSAAQIPDFPGLTDFTGETYHTGNWPENDVDFRGKSVAIIGTGSSGIQVIPEIARQAEHVTVLQRTPSFSMPARNTPLTDDEISDVKANYASLRVASRNSAAGAPYPPSTDSAFDVSDEERTARYEQYWSMGGARIMNAFGDLMTSPKANDTVAEFVRGKIAESVADKDRAKILTPEGFALGSKRVCVDTDYYATFNRDNVDIIDVSSAPIERITADGIATAGDRIEVDAIVFATGYDAMTGALLAVDIRGQGGTSLRDQWSDGPKTYLGVAVSGFPNMFIITGPQSPSVLGNVVVSIEQHVEFIADHITFMKDKGYRISHPDFDAQEEWVRHVAEVGETTLFSTGSSWYVGANIPGKPRVFMPYIGGVGNFRAMCDEIAAEGYRGFVFS</sequence>
<reference evidence="8 9" key="1">
    <citation type="submission" date="2021-01" db="EMBL/GenBank/DDBJ databases">
        <title>Genomics of switchgrass bacterial isolates.</title>
        <authorList>
            <person name="Shade A."/>
        </authorList>
    </citation>
    <scope>NUCLEOTIDE SEQUENCE [LARGE SCALE GENOMIC DNA]</scope>
    <source>
        <strain evidence="8 9">PvP111</strain>
    </source>
</reference>
<dbReference type="GO" id="GO:0018667">
    <property type="term" value="F:cyclohexanone monooxygenase activity"/>
    <property type="evidence" value="ECO:0007669"/>
    <property type="project" value="UniProtKB-EC"/>
</dbReference>
<dbReference type="Pfam" id="PF00743">
    <property type="entry name" value="FMO-like"/>
    <property type="match status" value="1"/>
</dbReference>
<comment type="cofactor">
    <cofactor evidence="1">
        <name>FAD</name>
        <dbReference type="ChEBI" id="CHEBI:57692"/>
    </cofactor>
</comment>
<keyword evidence="3" id="KW-0285">Flavoprotein</keyword>
<dbReference type="Proteomes" id="UP000703038">
    <property type="component" value="Unassembled WGS sequence"/>
</dbReference>
<evidence type="ECO:0000313" key="9">
    <source>
        <dbReference type="Proteomes" id="UP000703038"/>
    </source>
</evidence>
<evidence type="ECO:0000256" key="4">
    <source>
        <dbReference type="ARBA" id="ARBA00022827"/>
    </source>
</evidence>
<dbReference type="EMBL" id="JAFBBK010000001">
    <property type="protein sequence ID" value="MBM7413296.1"/>
    <property type="molecule type" value="Genomic_DNA"/>
</dbReference>
<keyword evidence="9" id="KW-1185">Reference proteome</keyword>
<evidence type="ECO:0000256" key="7">
    <source>
        <dbReference type="ARBA" id="ARBA00023033"/>
    </source>
</evidence>
<evidence type="ECO:0000256" key="1">
    <source>
        <dbReference type="ARBA" id="ARBA00001974"/>
    </source>
</evidence>
<keyword evidence="6 8" id="KW-0560">Oxidoreductase</keyword>
<proteinExistence type="inferred from homology"/>
<evidence type="ECO:0000313" key="8">
    <source>
        <dbReference type="EMBL" id="MBM7413296.1"/>
    </source>
</evidence>
<evidence type="ECO:0000256" key="5">
    <source>
        <dbReference type="ARBA" id="ARBA00022857"/>
    </source>
</evidence>
<protein>
    <submittedName>
        <fullName evidence="8">Cyclohexanone monooxygenase</fullName>
        <ecNumber evidence="8">1.14.13.22</ecNumber>
    </submittedName>
</protein>
<dbReference type="PRINTS" id="PR00411">
    <property type="entry name" value="PNDRDTASEI"/>
</dbReference>
<evidence type="ECO:0000256" key="2">
    <source>
        <dbReference type="ARBA" id="ARBA00010139"/>
    </source>
</evidence>
<dbReference type="EC" id="1.14.13.22" evidence="8"/>
<dbReference type="Gene3D" id="3.50.50.60">
    <property type="entry name" value="FAD/NAD(P)-binding domain"/>
    <property type="match status" value="3"/>
</dbReference>
<dbReference type="InterPro" id="IPR050775">
    <property type="entry name" value="FAD-binding_Monooxygenases"/>
</dbReference>
<keyword evidence="7 8" id="KW-0503">Monooxygenase</keyword>
<keyword evidence="5" id="KW-0521">NADP</keyword>
<dbReference type="SUPFAM" id="SSF51905">
    <property type="entry name" value="FAD/NAD(P)-binding domain"/>
    <property type="match status" value="3"/>
</dbReference>
<comment type="similarity">
    <text evidence="2">Belongs to the FAD-binding monooxygenase family.</text>
</comment>
<organism evidence="8 9">
    <name type="scientific">Rhodococcoides corynebacterioides</name>
    <dbReference type="NCBI Taxonomy" id="53972"/>
    <lineage>
        <taxon>Bacteria</taxon>
        <taxon>Bacillati</taxon>
        <taxon>Actinomycetota</taxon>
        <taxon>Actinomycetes</taxon>
        <taxon>Mycobacteriales</taxon>
        <taxon>Nocardiaceae</taxon>
        <taxon>Rhodococcoides</taxon>
    </lineage>
</organism>
<dbReference type="RefSeq" id="WP_204865894.1">
    <property type="nucleotide sequence ID" value="NZ_JAFBBK010000001.1"/>
</dbReference>
<name>A0ABS2KPS7_9NOCA</name>
<keyword evidence="4" id="KW-0274">FAD</keyword>
<dbReference type="PANTHER" id="PTHR43098:SF3">
    <property type="entry name" value="L-ORNITHINE N(5)-MONOOXYGENASE-RELATED"/>
    <property type="match status" value="1"/>
</dbReference>